<sequence length="104" mass="11445">MIPRSPLDDPEKAAFAWARYRRLMRFMMGITLAVVILSMALLYKHNGFVSVHFYIATALGIGFAMLLMSALMGLVFLSSGTGHDESILDPLDDEQQPDGPADKA</sequence>
<dbReference type="AlphaFoldDB" id="U3A2E0"/>
<dbReference type="eggNOG" id="ENOG50312F7">
    <property type="taxonomic scope" value="Bacteria"/>
</dbReference>
<keyword evidence="1" id="KW-0472">Membrane</keyword>
<keyword evidence="3" id="KW-1185">Reference proteome</keyword>
<dbReference type="Proteomes" id="UP000016568">
    <property type="component" value="Unassembled WGS sequence"/>
</dbReference>
<keyword evidence="1" id="KW-0812">Transmembrane</keyword>
<comment type="caution">
    <text evidence="2">The sequence shown here is derived from an EMBL/GenBank/DDBJ whole genome shotgun (WGS) entry which is preliminary data.</text>
</comment>
<reference evidence="2 3" key="1">
    <citation type="submission" date="2013-09" db="EMBL/GenBank/DDBJ databases">
        <title>Whole genome shotgun sequence of Novosphingobium tardaugens NBRC 16725.</title>
        <authorList>
            <person name="Isaki S."/>
            <person name="Hosoyama A."/>
            <person name="Tsuchikane K."/>
            <person name="Katsumata H."/>
            <person name="Ando Y."/>
            <person name="Yamazaki S."/>
            <person name="Fujita N."/>
        </authorList>
    </citation>
    <scope>NUCLEOTIDE SEQUENCE [LARGE SCALE GENOMIC DNA]</scope>
    <source>
        <strain evidence="2 3">NBRC 16725</strain>
    </source>
</reference>
<evidence type="ECO:0000313" key="3">
    <source>
        <dbReference type="Proteomes" id="UP000016568"/>
    </source>
</evidence>
<dbReference type="EMBL" id="BASZ01000004">
    <property type="protein sequence ID" value="GAD48918.1"/>
    <property type="molecule type" value="Genomic_DNA"/>
</dbReference>
<evidence type="ECO:0000313" key="2">
    <source>
        <dbReference type="EMBL" id="GAD48918.1"/>
    </source>
</evidence>
<gene>
    <name evidence="2" type="ORF">NT2_04_03310</name>
</gene>
<dbReference type="KEGG" id="ntd:EGO55_08635"/>
<protein>
    <submittedName>
        <fullName evidence="2">Uncharacterized protein</fullName>
    </submittedName>
</protein>
<keyword evidence="1" id="KW-1133">Transmembrane helix</keyword>
<feature type="transmembrane region" description="Helical" evidence="1">
    <location>
        <begin position="26"/>
        <end position="45"/>
    </location>
</feature>
<name>U3A2E0_9SPHN</name>
<feature type="transmembrane region" description="Helical" evidence="1">
    <location>
        <begin position="51"/>
        <end position="77"/>
    </location>
</feature>
<proteinExistence type="predicted"/>
<dbReference type="RefSeq" id="WP_021689825.1">
    <property type="nucleotide sequence ID" value="NZ_BASZ01000004.1"/>
</dbReference>
<accession>U3A2E0</accession>
<organism evidence="2 3">
    <name type="scientific">Caenibius tardaugens NBRC 16725</name>
    <dbReference type="NCBI Taxonomy" id="1219035"/>
    <lineage>
        <taxon>Bacteria</taxon>
        <taxon>Pseudomonadati</taxon>
        <taxon>Pseudomonadota</taxon>
        <taxon>Alphaproteobacteria</taxon>
        <taxon>Sphingomonadales</taxon>
        <taxon>Erythrobacteraceae</taxon>
        <taxon>Caenibius</taxon>
    </lineage>
</organism>
<evidence type="ECO:0000256" key="1">
    <source>
        <dbReference type="SAM" id="Phobius"/>
    </source>
</evidence>
<dbReference type="OrthoDB" id="7391705at2"/>